<dbReference type="Proteomes" id="UP000237351">
    <property type="component" value="Chromosome"/>
</dbReference>
<evidence type="ECO:0000259" key="1">
    <source>
        <dbReference type="PROSITE" id="PS51819"/>
    </source>
</evidence>
<dbReference type="Pfam" id="PF00903">
    <property type="entry name" value="Glyoxalase"/>
    <property type="match status" value="1"/>
</dbReference>
<dbReference type="InterPro" id="IPR037523">
    <property type="entry name" value="VOC_core"/>
</dbReference>
<dbReference type="RefSeq" id="WP_085783342.1">
    <property type="nucleotide sequence ID" value="NZ_CP008743.1"/>
</dbReference>
<dbReference type="PANTHER" id="PTHR34109">
    <property type="entry name" value="BNAUNNG04460D PROTEIN-RELATED"/>
    <property type="match status" value="1"/>
</dbReference>
<name>A0A1W6N2E4_9PROT</name>
<dbReference type="STRING" id="1414854.GQ61_00015"/>
<gene>
    <name evidence="2" type="ORF">GQ61_00015</name>
</gene>
<accession>A0A1W6N2E4</accession>
<dbReference type="Gene3D" id="3.30.720.120">
    <property type="match status" value="1"/>
</dbReference>
<evidence type="ECO:0000313" key="2">
    <source>
        <dbReference type="EMBL" id="ARN84003.1"/>
    </source>
</evidence>
<evidence type="ECO:0000313" key="3">
    <source>
        <dbReference type="Proteomes" id="UP000237351"/>
    </source>
</evidence>
<protein>
    <submittedName>
        <fullName evidence="2">Glyoxalase</fullName>
    </submittedName>
</protein>
<dbReference type="Gene3D" id="3.30.720.110">
    <property type="match status" value="1"/>
</dbReference>
<keyword evidence="3" id="KW-1185">Reference proteome</keyword>
<organism evidence="2 3">
    <name type="scientific">Candidatus Nucleicultrix amoebiphila FS5</name>
    <dbReference type="NCBI Taxonomy" id="1414854"/>
    <lineage>
        <taxon>Bacteria</taxon>
        <taxon>Pseudomonadati</taxon>
        <taxon>Pseudomonadota</taxon>
        <taxon>Alphaproteobacteria</taxon>
        <taxon>Holosporales</taxon>
        <taxon>Candidatus Nucleicultricaceae</taxon>
        <taxon>Candidatus Nucleicultrix</taxon>
    </lineage>
</organism>
<dbReference type="SUPFAM" id="SSF54593">
    <property type="entry name" value="Glyoxalase/Bleomycin resistance protein/Dihydroxybiphenyl dioxygenase"/>
    <property type="match status" value="1"/>
</dbReference>
<sequence>MTQNFKPQNMPTLIPYLTVSQAEESIRFYEKAFGFKLTNPPAKNDKGQISHVEMSYLDIQIMFTPEGVWDSIHKTPNNLGIIMPISLYLYTLDVDKLYEQALAHGAISIREPADEFWGDRFCQLKDIDGYLWSFATHVNKA</sequence>
<dbReference type="InterPro" id="IPR004360">
    <property type="entry name" value="Glyas_Fos-R_dOase_dom"/>
</dbReference>
<dbReference type="KEGG" id="naf:GQ61_00015"/>
<dbReference type="PROSITE" id="PS51819">
    <property type="entry name" value="VOC"/>
    <property type="match status" value="1"/>
</dbReference>
<dbReference type="InterPro" id="IPR029068">
    <property type="entry name" value="Glyas_Bleomycin-R_OHBP_Dase"/>
</dbReference>
<feature type="domain" description="VOC" evidence="1">
    <location>
        <begin position="10"/>
        <end position="137"/>
    </location>
</feature>
<reference evidence="2 3" key="1">
    <citation type="submission" date="2014-06" db="EMBL/GenBank/DDBJ databases">
        <title>The genome of the endonuclear symbiont Nucleicultrix amoebiphila.</title>
        <authorList>
            <person name="Schulz F."/>
            <person name="Horn M."/>
        </authorList>
    </citation>
    <scope>NUCLEOTIDE SEQUENCE [LARGE SCALE GENOMIC DNA]</scope>
    <source>
        <strain evidence="2 3">FS5</strain>
    </source>
</reference>
<dbReference type="AlphaFoldDB" id="A0A1W6N2E4"/>
<proteinExistence type="predicted"/>
<dbReference type="EMBL" id="CP008743">
    <property type="protein sequence ID" value="ARN84003.1"/>
    <property type="molecule type" value="Genomic_DNA"/>
</dbReference>
<dbReference type="OrthoDB" id="9806868at2"/>